<reference evidence="1 2" key="1">
    <citation type="journal article" date="2023" name="Life. Sci Alliance">
        <title>Evolutionary insights into 3D genome organization and epigenetic landscape of Vigna mungo.</title>
        <authorList>
            <person name="Junaid A."/>
            <person name="Singh B."/>
            <person name="Bhatia S."/>
        </authorList>
    </citation>
    <scope>NUCLEOTIDE SEQUENCE [LARGE SCALE GENOMIC DNA]</scope>
    <source>
        <strain evidence="1">Urdbean</strain>
    </source>
</reference>
<keyword evidence="2" id="KW-1185">Reference proteome</keyword>
<proteinExistence type="predicted"/>
<evidence type="ECO:0000313" key="2">
    <source>
        <dbReference type="Proteomes" id="UP001374535"/>
    </source>
</evidence>
<accession>A0AAQ3NCP3</accession>
<dbReference type="EMBL" id="CP144695">
    <property type="protein sequence ID" value="WVZ07574.1"/>
    <property type="molecule type" value="Genomic_DNA"/>
</dbReference>
<evidence type="ECO:0000313" key="1">
    <source>
        <dbReference type="EMBL" id="WVZ07574.1"/>
    </source>
</evidence>
<protein>
    <submittedName>
        <fullName evidence="1">Uncharacterized protein</fullName>
    </submittedName>
</protein>
<organism evidence="1 2">
    <name type="scientific">Vigna mungo</name>
    <name type="common">Black gram</name>
    <name type="synonym">Phaseolus mungo</name>
    <dbReference type="NCBI Taxonomy" id="3915"/>
    <lineage>
        <taxon>Eukaryota</taxon>
        <taxon>Viridiplantae</taxon>
        <taxon>Streptophyta</taxon>
        <taxon>Embryophyta</taxon>
        <taxon>Tracheophyta</taxon>
        <taxon>Spermatophyta</taxon>
        <taxon>Magnoliopsida</taxon>
        <taxon>eudicotyledons</taxon>
        <taxon>Gunneridae</taxon>
        <taxon>Pentapetalae</taxon>
        <taxon>rosids</taxon>
        <taxon>fabids</taxon>
        <taxon>Fabales</taxon>
        <taxon>Fabaceae</taxon>
        <taxon>Papilionoideae</taxon>
        <taxon>50 kb inversion clade</taxon>
        <taxon>NPAAA clade</taxon>
        <taxon>indigoferoid/millettioid clade</taxon>
        <taxon>Phaseoleae</taxon>
        <taxon>Vigna</taxon>
    </lineage>
</organism>
<sequence>MTRAIEAAAAPTSGTTDDMTTVRSHPLINAITNPPKKVATSCRNLPTFSPIASCMRTVSPDILPITSPVLVSLSKKAISCLSIAFKYKPLILAACLSPVIIQQVTSEKRILCFQLSVFFFFFSCKHIISY</sequence>
<name>A0AAQ3NCP3_VIGMU</name>
<gene>
    <name evidence="1" type="ORF">V8G54_020920</name>
</gene>
<dbReference type="Proteomes" id="UP001374535">
    <property type="component" value="Chromosome 6"/>
</dbReference>
<dbReference type="AlphaFoldDB" id="A0AAQ3NCP3"/>